<evidence type="ECO:0000256" key="2">
    <source>
        <dbReference type="SAM" id="MobiDB-lite"/>
    </source>
</evidence>
<keyword evidence="1" id="KW-0175">Coiled coil</keyword>
<evidence type="ECO:0000313" key="4">
    <source>
        <dbReference type="Proteomes" id="UP001632037"/>
    </source>
</evidence>
<feature type="compositionally biased region" description="Polar residues" evidence="2">
    <location>
        <begin position="28"/>
        <end position="40"/>
    </location>
</feature>
<reference evidence="3 4" key="1">
    <citation type="submission" date="2024-09" db="EMBL/GenBank/DDBJ databases">
        <title>Genome sequencing and assembly of Phytophthora oleae, isolate VK10A, causative agent of rot of olive drupes.</title>
        <authorList>
            <person name="Conti Taguali S."/>
            <person name="Riolo M."/>
            <person name="La Spada F."/>
            <person name="Cacciola S.O."/>
            <person name="Dionisio G."/>
        </authorList>
    </citation>
    <scope>NUCLEOTIDE SEQUENCE [LARGE SCALE GENOMIC DNA]</scope>
    <source>
        <strain evidence="3 4">VK10A</strain>
    </source>
</reference>
<feature type="region of interest" description="Disordered" evidence="2">
    <location>
        <begin position="28"/>
        <end position="79"/>
    </location>
</feature>
<dbReference type="CDD" id="cd14686">
    <property type="entry name" value="bZIP"/>
    <property type="match status" value="1"/>
</dbReference>
<evidence type="ECO:0008006" key="5">
    <source>
        <dbReference type="Google" id="ProtNLM"/>
    </source>
</evidence>
<name>A0ABD3FVY6_9STRA</name>
<dbReference type="EMBL" id="JBIMZQ010000006">
    <property type="protein sequence ID" value="KAL3670596.1"/>
    <property type="molecule type" value="Genomic_DNA"/>
</dbReference>
<protein>
    <recommendedName>
        <fullName evidence="5">BZIP domain-containing protein</fullName>
    </recommendedName>
</protein>
<dbReference type="Proteomes" id="UP001632037">
    <property type="component" value="Unassembled WGS sequence"/>
</dbReference>
<proteinExistence type="predicted"/>
<sequence length="447" mass="49615">MSFLINPSDPETLVEALAFVDDFDFPNSYTDEASGSSDNSVEPVLESHKRPRSDVKDGTATVTPPDKHEKSKSRRKNAMYSARLRAKKKNEMQTLKDQVTQLQMQLDRLKDAQSLPSADSSYSRLLAESSTDSSIWLQKAAAQAFQRQQAEKLNAQLKTLLTKVVKRSKTMHDAFQNLQSLGCEINVAVGAPSTILAGTSLRSNDATSQLGELREHLNRMYARASDVFATSGAGPIEAASFVSEVKHDPVSGRAFVRLSSSTPLTSALDVASRMIWQGMQLKGTKCCKYHVHRLHVNASSIAKSFFLTLNDDLTPCTFHGAAFVRKFEERDRILYIWTSAMVPSKEESKGKNSTNSDAKSWLLRVREKGWMMLSRSAENPDQESIFHSCYEVLSELDESAQHADYATASIGCVYDYNRIGNGAVNLLSSELRKFHERVQGELLAAAQ</sequence>
<accession>A0ABD3FVY6</accession>
<evidence type="ECO:0000256" key="1">
    <source>
        <dbReference type="SAM" id="Coils"/>
    </source>
</evidence>
<evidence type="ECO:0000313" key="3">
    <source>
        <dbReference type="EMBL" id="KAL3670596.1"/>
    </source>
</evidence>
<feature type="coiled-coil region" evidence="1">
    <location>
        <begin position="85"/>
        <end position="112"/>
    </location>
</feature>
<keyword evidence="4" id="KW-1185">Reference proteome</keyword>
<comment type="caution">
    <text evidence="3">The sequence shown here is derived from an EMBL/GenBank/DDBJ whole genome shotgun (WGS) entry which is preliminary data.</text>
</comment>
<feature type="compositionally biased region" description="Basic and acidic residues" evidence="2">
    <location>
        <begin position="45"/>
        <end position="57"/>
    </location>
</feature>
<gene>
    <name evidence="3" type="ORF">V7S43_003788</name>
</gene>
<dbReference type="AlphaFoldDB" id="A0ABD3FVY6"/>
<organism evidence="3 4">
    <name type="scientific">Phytophthora oleae</name>
    <dbReference type="NCBI Taxonomy" id="2107226"/>
    <lineage>
        <taxon>Eukaryota</taxon>
        <taxon>Sar</taxon>
        <taxon>Stramenopiles</taxon>
        <taxon>Oomycota</taxon>
        <taxon>Peronosporomycetes</taxon>
        <taxon>Peronosporales</taxon>
        <taxon>Peronosporaceae</taxon>
        <taxon>Phytophthora</taxon>
    </lineage>
</organism>